<dbReference type="GO" id="GO:0006629">
    <property type="term" value="P:lipid metabolic process"/>
    <property type="evidence" value="ECO:0007669"/>
    <property type="project" value="InterPro"/>
</dbReference>
<dbReference type="GO" id="GO:0016491">
    <property type="term" value="F:oxidoreductase activity"/>
    <property type="evidence" value="ECO:0007669"/>
    <property type="project" value="InterPro"/>
</dbReference>
<dbReference type="InterPro" id="IPR005804">
    <property type="entry name" value="FA_desaturase_dom"/>
</dbReference>
<reference evidence="2" key="1">
    <citation type="submission" date="2020-11" db="EMBL/GenBank/DDBJ databases">
        <authorList>
            <consortium name="DOE Joint Genome Institute"/>
            <person name="Ahrendt S."/>
            <person name="Riley R."/>
            <person name="Andreopoulos W."/>
            <person name="Labutti K."/>
            <person name="Pangilinan J."/>
            <person name="Ruiz-Duenas F.J."/>
            <person name="Barrasa J.M."/>
            <person name="Sanchez-Garcia M."/>
            <person name="Camarero S."/>
            <person name="Miyauchi S."/>
            <person name="Serrano A."/>
            <person name="Linde D."/>
            <person name="Babiker R."/>
            <person name="Drula E."/>
            <person name="Ayuso-Fernandez I."/>
            <person name="Pacheco R."/>
            <person name="Padilla G."/>
            <person name="Ferreira P."/>
            <person name="Barriuso J."/>
            <person name="Kellner H."/>
            <person name="Castanera R."/>
            <person name="Alfaro M."/>
            <person name="Ramirez L."/>
            <person name="Pisabarro A.G."/>
            <person name="Kuo A."/>
            <person name="Tritt A."/>
            <person name="Lipzen A."/>
            <person name="He G."/>
            <person name="Yan M."/>
            <person name="Ng V."/>
            <person name="Cullen D."/>
            <person name="Martin F."/>
            <person name="Rosso M.-N."/>
            <person name="Henrissat B."/>
            <person name="Hibbett D."/>
            <person name="Martinez A.T."/>
            <person name="Grigoriev I.V."/>
        </authorList>
    </citation>
    <scope>NUCLEOTIDE SEQUENCE</scope>
    <source>
        <strain evidence="2">AH 40177</strain>
    </source>
</reference>
<evidence type="ECO:0000313" key="2">
    <source>
        <dbReference type="EMBL" id="KAF9023388.1"/>
    </source>
</evidence>
<proteinExistence type="predicted"/>
<dbReference type="AlphaFoldDB" id="A0A9P5P167"/>
<keyword evidence="3" id="KW-1185">Reference proteome</keyword>
<dbReference type="InterPro" id="IPR012171">
    <property type="entry name" value="Fatty_acid_desaturase"/>
</dbReference>
<evidence type="ECO:0000259" key="1">
    <source>
        <dbReference type="Pfam" id="PF00487"/>
    </source>
</evidence>
<organism evidence="2 3">
    <name type="scientific">Rhodocollybia butyracea</name>
    <dbReference type="NCBI Taxonomy" id="206335"/>
    <lineage>
        <taxon>Eukaryota</taxon>
        <taxon>Fungi</taxon>
        <taxon>Dikarya</taxon>
        <taxon>Basidiomycota</taxon>
        <taxon>Agaricomycotina</taxon>
        <taxon>Agaricomycetes</taxon>
        <taxon>Agaricomycetidae</taxon>
        <taxon>Agaricales</taxon>
        <taxon>Marasmiineae</taxon>
        <taxon>Omphalotaceae</taxon>
        <taxon>Rhodocollybia</taxon>
    </lineage>
</organism>
<gene>
    <name evidence="2" type="ORF">BDP27DRAFT_1307891</name>
</gene>
<dbReference type="Pfam" id="PF00487">
    <property type="entry name" value="FA_desaturase"/>
    <property type="match status" value="1"/>
</dbReference>
<evidence type="ECO:0000313" key="3">
    <source>
        <dbReference type="Proteomes" id="UP000772434"/>
    </source>
</evidence>
<dbReference type="EMBL" id="JADNRY010000965">
    <property type="protein sequence ID" value="KAF9023388.1"/>
    <property type="molecule type" value="Genomic_DNA"/>
</dbReference>
<name>A0A9P5P167_9AGAR</name>
<feature type="domain" description="Fatty acid desaturase" evidence="1">
    <location>
        <begin position="100"/>
        <end position="365"/>
    </location>
</feature>
<dbReference type="OrthoDB" id="1461976at2759"/>
<dbReference type="CDD" id="cd03507">
    <property type="entry name" value="Delta12-FADS-like"/>
    <property type="match status" value="1"/>
</dbReference>
<accession>A0A9P5P167</accession>
<protein>
    <submittedName>
        <fullName evidence="2">Delta-12 fatty acid desaturase</fullName>
    </submittedName>
</protein>
<comment type="caution">
    <text evidence="2">The sequence shown here is derived from an EMBL/GenBank/DDBJ whole genome shotgun (WGS) entry which is preliminary data.</text>
</comment>
<sequence length="414" mass="48031">MFSSLFQDAPEFTTRKNTPFTPSKVTWNELYSTLPKQIFRKSTAKGLSYVARDVTLAVLLYNLGWRIDSITNAIAICLNASSMQIRMIKGILCMVYINVQGILLTSWWCLAHEASHGTLSPSTLVNDVVGYTLHTFLLVPYFSWKSSHLLHHQSTVSVERDENYVPPTRSHFGLPPEKIANATDYRDIFEETPVYTFFRIIAMQVLGLTCYLFFNHKGSPRYPQGTNHFNPYSALFKPHERFGVIMSDIGLMIMVLTLYHWEKQVGFGQFLRLYFLPYMLTNHWIVMLTYLQHTDPTIPFYRQSEWSFVRGALATVDRPFLGWLGRVFFHNVSHNHISHHLFSSVPFYNQPIATECVKKVLKEDYNYDSTGAFRALFRNFTECQFIEEEGDIIFYKNREGLAHRVVAETYPESI</sequence>
<dbReference type="Proteomes" id="UP000772434">
    <property type="component" value="Unassembled WGS sequence"/>
</dbReference>
<dbReference type="PANTHER" id="PTHR32100">
    <property type="entry name" value="OMEGA-6 FATTY ACID DESATURASE, CHLOROPLASTIC"/>
    <property type="match status" value="1"/>
</dbReference>